<dbReference type="PROSITE" id="PS50089">
    <property type="entry name" value="ZF_RING_2"/>
    <property type="match status" value="1"/>
</dbReference>
<feature type="compositionally biased region" description="Basic and acidic residues" evidence="12">
    <location>
        <begin position="1027"/>
        <end position="1038"/>
    </location>
</feature>
<dbReference type="InterPro" id="IPR001841">
    <property type="entry name" value="Znf_RING"/>
</dbReference>
<evidence type="ECO:0000256" key="12">
    <source>
        <dbReference type="SAM" id="MobiDB-lite"/>
    </source>
</evidence>
<protein>
    <recommendedName>
        <fullName evidence="13">RING-type domain-containing protein</fullName>
    </recommendedName>
</protein>
<keyword evidence="10" id="KW-0802">TPR repeat</keyword>
<dbReference type="GO" id="GO:0007032">
    <property type="term" value="P:endosome organization"/>
    <property type="evidence" value="ECO:0007669"/>
    <property type="project" value="TreeGrafter"/>
</dbReference>
<dbReference type="Pfam" id="PF12451">
    <property type="entry name" value="VPS11_C"/>
    <property type="match status" value="1"/>
</dbReference>
<feature type="repeat" description="CHCR" evidence="11">
    <location>
        <begin position="394"/>
        <end position="545"/>
    </location>
</feature>
<feature type="compositionally biased region" description="Polar residues" evidence="12">
    <location>
        <begin position="1635"/>
        <end position="1666"/>
    </location>
</feature>
<sequence>MALTSWKAFNFFDVSSVKLPEDCSSILKSGLTSLSAGSSNLFVASTDGVVHTVSAGFKIVRSFKAADNGSITHMKQIEGTSLLITIAEDLPNEPVLKVWALDKPEKKTGVPRCLSTTSIQNARRPFPISSFAALEDLSQVAVGFGNGSVTIIRGDLIHDRGARQRIVFESEEPITGLEVQSGALSTLFISTTSRILTLVISGRGQGQPARVLDDSGCGVGCMALDKDTGDIVVAREDAIYTYGPHGRGPSYAFDSPKNSINVFRDYVALVCPPRASLGNLRSQADEIFSTATFTLLDTDLKFIAHSESLAGSVKHVFIEWGDLFLLSTDGKVYRYREKSLQQKLEILYQRNLYILAINLAQKKGIDALQQNAIYRKYGDFLYQKGDYDTAMQQYLRAIDNTEPSQVIRKYLDTQRIHNLIEYLEELHDHDRATVDHTTLLLNCYAKLKDTDKLNSFIKAPGELKFDLETAIAMCRQGGYYEQAAYLATKYGENDMVIDILIEDSKKYAEAVEYIWRLEPDLAYHNLMKYARVLLANCPQETTELFMAYYKGQYRPRTEVEVPAAPQTQPTSTLQSLAGFLPLSLINAGSGTKAEKPKVILDEETKIEEPTPSYEIPRPRTAFSAFVGRPQEFIAFLESLIDLETLKEEDKVDIYTTLFEMYLDTANRKKGSAEKEEWENKAKTLIEGKDIPISTSNVLLLSDLSNFREGSTLVREQEGLRSDIFRSFTSAKDTHGAIRALRKYGPEEPQLYVDALTYFASSPAILEEAGDELDVVLKRIHDDGLMSPLQVIQALSNNSVVTMGRVKKYLSDNIERERKEISTNRRLVSSYSSETEKKRQEIEQLGTKPVVFQARRCNACGGALDLPTVHFLCKHSFHQRCLNKVDEDAECPMCAQEISTIKAIRRRQVESADQHDLFKGELQRAKDRFGVVTYDDFETDSPIAVDTNACCFDALMPAVELPHIDILSTRGRASFRSPIPPTLTRLSDILYLYKRYIHFFHKMSFDRVIQDSDDEDDPLSEMPPLVKRAPEQPKDHVDNETTCNEQSGIVTPGGEAQDIDHGNYLAVDFDAFLQSQETAPNGFSASQQRREEKWIPSDAGAGSIVMTEIGLAQQRLFDDDDAQHAVIREARTALSGDQPDNGSALAQSLVPLDMVVSNYDENNHHEESPGALQPGAFVAPTSQDMALLNGKTHGHGYSNNDITGFYGDHIRHVGPQNGSSTHDLAQSSTSYNFFESSLNPPAQLNDDIQSYSRSSDTVQTEAIHKTPGRSHSMQATSYSPHDTEPISSLVTPKVSRVQSDSTCRYVPSHSPGSAYDELAAPVTIEIPAVKKKRGRKRKQDIPEDDEDDELAPSNDQSIPESAEPVKRKPGRPPKVVRTVNEFDDAGLANDQPHDRPVPGLEEIQELGDNPLPLNEIASNPIANGVSHALEKNDLRVEVANDSKENRTEVSNDPSADMDIQPAKPLKKAKESKKKKLKRGKTTSVTLRKTYESDVEDDVIWIDERPSNHILQDEQTAQKLSNDPTSVDSKNTESFQIHIPGPLPPSASEGTEPKTSLETWKDEPKPALPTPKKRGRKRKKTSELQTSEETPAENVKGLTRSGHDNQEPPTRQSDIRVSVMLERPSNQDTHEQKTETMNDNSTSGEEATTHPESLSPSDPSPATETNAPETPKKSDSSSNQADLSICPKTKDPGKGPDRHSPIAGTSKVPYRVGLSRKARIAPLLKIVRR</sequence>
<feature type="repeat" description="TPR" evidence="10">
    <location>
        <begin position="371"/>
        <end position="404"/>
    </location>
</feature>
<feature type="compositionally biased region" description="Polar residues" evidence="12">
    <location>
        <begin position="1507"/>
        <end position="1533"/>
    </location>
</feature>
<dbReference type="InterPro" id="IPR013083">
    <property type="entry name" value="Znf_RING/FYVE/PHD"/>
</dbReference>
<evidence type="ECO:0000313" key="14">
    <source>
        <dbReference type="EMBL" id="KAF4203370.1"/>
    </source>
</evidence>
<dbReference type="GO" id="GO:0048284">
    <property type="term" value="P:organelle fusion"/>
    <property type="evidence" value="ECO:0007669"/>
    <property type="project" value="TreeGrafter"/>
</dbReference>
<reference evidence="14" key="1">
    <citation type="journal article" date="2020" name="bioRxiv">
        <title>Genomic and phenotypic heterogeneity of clinical isolates of the human pathogens Aspergillus fumigatus, Aspergillus lentulus and Aspergillus fumigatiaffinis.</title>
        <authorList>
            <person name="dos Santos R.A.C."/>
            <person name="Steenwyk J.L."/>
            <person name="Rivero-Menendez O."/>
            <person name="Mead M.E."/>
            <person name="Silva L.P."/>
            <person name="Bastos R.W."/>
            <person name="Alastruey-Izquierdo A."/>
            <person name="Goldman G.H."/>
            <person name="Rokas A."/>
        </authorList>
    </citation>
    <scope>NUCLEOTIDE SEQUENCE</scope>
    <source>
        <strain evidence="14">CNM-CM8927</strain>
    </source>
</reference>
<dbReference type="FunFam" id="3.30.40.10:FF:000639">
    <property type="entry name" value="E3 ubiquitin-protein ligase PEP5"/>
    <property type="match status" value="1"/>
</dbReference>
<evidence type="ECO:0000256" key="10">
    <source>
        <dbReference type="PROSITE-ProRule" id="PRU00339"/>
    </source>
</evidence>
<evidence type="ECO:0000256" key="6">
    <source>
        <dbReference type="ARBA" id="ARBA00022927"/>
    </source>
</evidence>
<dbReference type="GO" id="GO:0006886">
    <property type="term" value="P:intracellular protein transport"/>
    <property type="evidence" value="ECO:0007669"/>
    <property type="project" value="UniProtKB-UniRule"/>
</dbReference>
<evidence type="ECO:0000256" key="2">
    <source>
        <dbReference type="ARBA" id="ARBA00022448"/>
    </source>
</evidence>
<keyword evidence="7" id="KW-0472">Membrane</keyword>
<feature type="domain" description="RING-type" evidence="13">
    <location>
        <begin position="856"/>
        <end position="893"/>
    </location>
</feature>
<dbReference type="SUPFAM" id="SSF57850">
    <property type="entry name" value="RING/U-box"/>
    <property type="match status" value="1"/>
</dbReference>
<evidence type="ECO:0000256" key="8">
    <source>
        <dbReference type="ARBA" id="ARBA00029433"/>
    </source>
</evidence>
<dbReference type="Gene3D" id="3.30.40.10">
    <property type="entry name" value="Zinc/RING finger domain, C3HC4 (zinc finger)"/>
    <property type="match status" value="1"/>
</dbReference>
<evidence type="ECO:0000256" key="5">
    <source>
        <dbReference type="ARBA" id="ARBA00022833"/>
    </source>
</evidence>
<dbReference type="GO" id="GO:0007033">
    <property type="term" value="P:vacuole organization"/>
    <property type="evidence" value="ECO:0007669"/>
    <property type="project" value="TreeGrafter"/>
</dbReference>
<dbReference type="GO" id="GO:0008270">
    <property type="term" value="F:zinc ion binding"/>
    <property type="evidence" value="ECO:0007669"/>
    <property type="project" value="UniProtKB-KW"/>
</dbReference>
<feature type="compositionally biased region" description="Basic residues" evidence="12">
    <location>
        <begin position="1569"/>
        <end position="1578"/>
    </location>
</feature>
<dbReference type="InterPro" id="IPR016024">
    <property type="entry name" value="ARM-type_fold"/>
</dbReference>
<dbReference type="GO" id="GO:0006904">
    <property type="term" value="P:vesicle docking involved in exocytosis"/>
    <property type="evidence" value="ECO:0007669"/>
    <property type="project" value="TreeGrafter"/>
</dbReference>
<dbReference type="SMART" id="SM00299">
    <property type="entry name" value="CLH"/>
    <property type="match status" value="1"/>
</dbReference>
<dbReference type="GO" id="GO:0030897">
    <property type="term" value="C:HOPS complex"/>
    <property type="evidence" value="ECO:0007669"/>
    <property type="project" value="TreeGrafter"/>
</dbReference>
<feature type="compositionally biased region" description="Basic and acidic residues" evidence="12">
    <location>
        <begin position="1437"/>
        <end position="1448"/>
    </location>
</feature>
<dbReference type="CDD" id="cd16688">
    <property type="entry name" value="RING-H2_Vps11"/>
    <property type="match status" value="1"/>
</dbReference>
<evidence type="ECO:0000256" key="9">
    <source>
        <dbReference type="PROSITE-ProRule" id="PRU00175"/>
    </source>
</evidence>
<keyword evidence="6" id="KW-0653">Protein transport</keyword>
<dbReference type="InterPro" id="IPR000547">
    <property type="entry name" value="Clathrin_H-chain/VPS_repeat"/>
</dbReference>
<feature type="region of interest" description="Disordered" evidence="12">
    <location>
        <begin position="1011"/>
        <end position="1045"/>
    </location>
</feature>
<dbReference type="PANTHER" id="PTHR23323">
    <property type="entry name" value="VACUOLAR PROTEIN SORTING-ASSOCIATED PROTEIN"/>
    <property type="match status" value="1"/>
</dbReference>
<dbReference type="PROSITE" id="PS50236">
    <property type="entry name" value="CHCR"/>
    <property type="match status" value="1"/>
</dbReference>
<dbReference type="SUPFAM" id="SSF50978">
    <property type="entry name" value="WD40 repeat-like"/>
    <property type="match status" value="1"/>
</dbReference>
<dbReference type="SUPFAM" id="SSF48371">
    <property type="entry name" value="ARM repeat"/>
    <property type="match status" value="1"/>
</dbReference>
<dbReference type="InterPro" id="IPR036322">
    <property type="entry name" value="WD40_repeat_dom_sf"/>
</dbReference>
<dbReference type="EMBL" id="JAAAPU010000081">
    <property type="protein sequence ID" value="KAF4203370.1"/>
    <property type="molecule type" value="Genomic_DNA"/>
</dbReference>
<dbReference type="Pfam" id="PF23341">
    <property type="entry name" value="PEP5_VPS11_N"/>
    <property type="match status" value="1"/>
</dbReference>
<comment type="subcellular location">
    <subcellularLocation>
        <location evidence="8">Endomembrane system</location>
        <topology evidence="8">Peripheral membrane protein</topology>
        <orientation evidence="8">Cytoplasmic side</orientation>
    </subcellularLocation>
</comment>
<proteinExistence type="inferred from homology"/>
<feature type="region of interest" description="Disordered" evidence="12">
    <location>
        <begin position="1505"/>
        <end position="1706"/>
    </location>
</feature>
<dbReference type="FunFam" id="1.25.40.10:FF:000440">
    <property type="entry name" value="E3 ubiquitin-protein ligase PEP5"/>
    <property type="match status" value="1"/>
</dbReference>
<keyword evidence="5" id="KW-0862">Zinc</keyword>
<evidence type="ECO:0000256" key="7">
    <source>
        <dbReference type="ARBA" id="ARBA00023136"/>
    </source>
</evidence>
<organism evidence="14 15">
    <name type="scientific">Aspergillus lentulus</name>
    <dbReference type="NCBI Taxonomy" id="293939"/>
    <lineage>
        <taxon>Eukaryota</taxon>
        <taxon>Fungi</taxon>
        <taxon>Dikarya</taxon>
        <taxon>Ascomycota</taxon>
        <taxon>Pezizomycotina</taxon>
        <taxon>Eurotiomycetes</taxon>
        <taxon>Eurotiomycetidae</taxon>
        <taxon>Eurotiales</taxon>
        <taxon>Aspergillaceae</taxon>
        <taxon>Aspergillus</taxon>
        <taxon>Aspergillus subgen. Fumigati</taxon>
    </lineage>
</organism>
<reference evidence="14" key="2">
    <citation type="submission" date="2020-04" db="EMBL/GenBank/DDBJ databases">
        <authorList>
            <person name="Santos R.A.C."/>
            <person name="Steenwyk J.L."/>
            <person name="Rivero-Menendez O."/>
            <person name="Mead M.E."/>
            <person name="Silva L.P."/>
            <person name="Bastos R.W."/>
            <person name="Alastruey-Izquierdo A."/>
            <person name="Goldman G.H."/>
            <person name="Rokas A."/>
        </authorList>
    </citation>
    <scope>NUCLEOTIDE SEQUENCE</scope>
    <source>
        <strain evidence="14">CNM-CM8927</strain>
    </source>
</reference>
<gene>
    <name evidence="14" type="ORF">CNMCM8927_008874</name>
</gene>
<dbReference type="InterPro" id="IPR057307">
    <property type="entry name" value="PEP5_VPS11_N"/>
</dbReference>
<dbReference type="Proteomes" id="UP000649114">
    <property type="component" value="Unassembled WGS sequence"/>
</dbReference>
<accession>A0AAN6BMS5</accession>
<evidence type="ECO:0000256" key="3">
    <source>
        <dbReference type="ARBA" id="ARBA00022723"/>
    </source>
</evidence>
<evidence type="ECO:0000259" key="13">
    <source>
        <dbReference type="PROSITE" id="PS50089"/>
    </source>
</evidence>
<evidence type="ECO:0000256" key="1">
    <source>
        <dbReference type="ARBA" id="ARBA00007070"/>
    </source>
</evidence>
<dbReference type="InterPro" id="IPR024763">
    <property type="entry name" value="VPS11_C"/>
</dbReference>
<dbReference type="GO" id="GO:0005768">
    <property type="term" value="C:endosome"/>
    <property type="evidence" value="ECO:0007669"/>
    <property type="project" value="TreeGrafter"/>
</dbReference>
<dbReference type="PROSITE" id="PS50005">
    <property type="entry name" value="TPR"/>
    <property type="match status" value="1"/>
</dbReference>
<comment type="caution">
    <text evidence="14">The sequence shown here is derived from an EMBL/GenBank/DDBJ whole genome shotgun (WGS) entry which is preliminary data.</text>
</comment>
<feature type="compositionally biased region" description="Polar residues" evidence="12">
    <location>
        <begin position="1268"/>
        <end position="1301"/>
    </location>
</feature>
<comment type="similarity">
    <text evidence="1">Belongs to the VPS11 family.</text>
</comment>
<evidence type="ECO:0000256" key="11">
    <source>
        <dbReference type="PROSITE-ProRule" id="PRU01006"/>
    </source>
</evidence>
<feature type="region of interest" description="Disordered" evidence="12">
    <location>
        <begin position="1233"/>
        <end position="1314"/>
    </location>
</feature>
<dbReference type="Gene3D" id="1.25.40.10">
    <property type="entry name" value="Tetratricopeptide repeat domain"/>
    <property type="match status" value="1"/>
</dbReference>
<dbReference type="Pfam" id="PF23356">
    <property type="entry name" value="TPR_PEP5_VPS11"/>
    <property type="match status" value="2"/>
</dbReference>
<dbReference type="GO" id="GO:0030674">
    <property type="term" value="F:protein-macromolecule adaptor activity"/>
    <property type="evidence" value="ECO:0007669"/>
    <property type="project" value="TreeGrafter"/>
</dbReference>
<feature type="compositionally biased region" description="Polar residues" evidence="12">
    <location>
        <begin position="1233"/>
        <end position="1259"/>
    </location>
</feature>
<evidence type="ECO:0000313" key="15">
    <source>
        <dbReference type="Proteomes" id="UP000649114"/>
    </source>
</evidence>
<keyword evidence="3" id="KW-0479">Metal-binding</keyword>
<feature type="compositionally biased region" description="Basic and acidic residues" evidence="12">
    <location>
        <begin position="1686"/>
        <end position="1698"/>
    </location>
</feature>
<feature type="compositionally biased region" description="Basic residues" evidence="12">
    <location>
        <begin position="1463"/>
        <end position="1479"/>
    </location>
</feature>
<keyword evidence="4 9" id="KW-0863">Zinc-finger</keyword>
<name>A0AAN6BMS5_ASPLE</name>
<dbReference type="Pfam" id="PF17122">
    <property type="entry name" value="zf-C3H2C3"/>
    <property type="match status" value="1"/>
</dbReference>
<feature type="region of interest" description="Disordered" evidence="12">
    <location>
        <begin position="1437"/>
        <end position="1486"/>
    </location>
</feature>
<dbReference type="InterPro" id="IPR057308">
    <property type="entry name" value="CHCR_PEP5_VPS11"/>
</dbReference>
<evidence type="ECO:0000256" key="4">
    <source>
        <dbReference type="ARBA" id="ARBA00022771"/>
    </source>
</evidence>
<dbReference type="SMART" id="SM00184">
    <property type="entry name" value="RING"/>
    <property type="match status" value="1"/>
</dbReference>
<dbReference type="InterPro" id="IPR019734">
    <property type="entry name" value="TPR_rpt"/>
</dbReference>
<dbReference type="PANTHER" id="PTHR23323:SF24">
    <property type="entry name" value="VACUOLAR PROTEIN SORTING-ASSOCIATED PROTEIN 11 HOMOLOG"/>
    <property type="match status" value="1"/>
</dbReference>
<feature type="region of interest" description="Disordered" evidence="12">
    <location>
        <begin position="1329"/>
        <end position="1375"/>
    </location>
</feature>
<keyword evidence="2" id="KW-0813">Transport</keyword>
<dbReference type="InterPro" id="IPR011990">
    <property type="entry name" value="TPR-like_helical_dom_sf"/>
</dbReference>